<dbReference type="SUPFAM" id="SSF53098">
    <property type="entry name" value="Ribonuclease H-like"/>
    <property type="match status" value="1"/>
</dbReference>
<reference evidence="3 4" key="1">
    <citation type="journal article" date="2022" name="Allergy">
        <title>Genome assembly and annotation of Periplaneta americana reveal a comprehensive cockroach allergen profile.</title>
        <authorList>
            <person name="Wang L."/>
            <person name="Xiong Q."/>
            <person name="Saelim N."/>
            <person name="Wang L."/>
            <person name="Nong W."/>
            <person name="Wan A.T."/>
            <person name="Shi M."/>
            <person name="Liu X."/>
            <person name="Cao Q."/>
            <person name="Hui J.H.L."/>
            <person name="Sookrung N."/>
            <person name="Leung T.F."/>
            <person name="Tungtrongchitr A."/>
            <person name="Tsui S.K.W."/>
        </authorList>
    </citation>
    <scope>NUCLEOTIDE SEQUENCE [LARGE SCALE GENOMIC DNA]</scope>
    <source>
        <strain evidence="3">PWHHKU_190912</strain>
    </source>
</reference>
<protein>
    <recommendedName>
        <fullName evidence="5">C2H2-type domain-containing protein</fullName>
    </recommendedName>
</protein>
<organism evidence="3 4">
    <name type="scientific">Periplaneta americana</name>
    <name type="common">American cockroach</name>
    <name type="synonym">Blatta americana</name>
    <dbReference type="NCBI Taxonomy" id="6978"/>
    <lineage>
        <taxon>Eukaryota</taxon>
        <taxon>Metazoa</taxon>
        <taxon>Ecdysozoa</taxon>
        <taxon>Arthropoda</taxon>
        <taxon>Hexapoda</taxon>
        <taxon>Insecta</taxon>
        <taxon>Pterygota</taxon>
        <taxon>Neoptera</taxon>
        <taxon>Polyneoptera</taxon>
        <taxon>Dictyoptera</taxon>
        <taxon>Blattodea</taxon>
        <taxon>Blattoidea</taxon>
        <taxon>Blattidae</taxon>
        <taxon>Blattinae</taxon>
        <taxon>Periplaneta</taxon>
    </lineage>
</organism>
<sequence>MDIKGKTALVTGGATGIGLEYVKELLKNGAQNVAVADLDARKGENSVKELEAEHGKGRVIFIKTDVTKTDELEEAFKKTYSTFKALDIVINNAGILDDGRWELMIAINVNAVVRGTLLGFQYMGKDKGGKGGVVVNIASILGLAPMAGCPVYVGTKHAVVGITRSFGWTVRRRLHDASLISKRPVIGPELTRQHRQARLQFVKEHQKWAGEHWGTVLFSDESRFFLRSPNGREKVWRTGERTIHVHVWCDMPCSTSMKYGSNSRSPDLNPIDHLWAILGRNVRHLASDTLQELRSHLPYHFDRTGVRVIAMCPGVTDTPLISEAHHRQHTSMGDWGEECGRELDSLPKQHCAAQQLNASQSTHRFSFVNHTIKTVNMPKVRHSVNLKSKLTSYISEFKEDGLSTDNKILFCNLCQCAVSSTQKFLVQQHITTSKHQANKQLNSKQRQLFLTQPTTSNEFLEKYTQHTIPDESTLRKTYAPSIYDETIQKIRDEIKDSSIWVSIDETPDKEGRLVGNVVIGLLSEQYSERILLHCDVLEKCNNKTIVKLFNEAMGILEKVFLKAPSRVNVLKEMYPEIPLPPKPILTRWGTWLEAVEYYAEHIDSINNVLLALDSEDAVSIDTAKTVTCDISVKNDLAHIQHTFSCIIKTLKSLQNRHLSLSESFEIINSTVEQLNRGRGKVADAVRAKVDTVLSKNPGYEELQKVVAVMSGESTVKINLDLSPADIVKLNYVPVTSCDVERSFSQYKSILRDNRRRFTFQHLKEMFVTYCYEYAIRKVQDNREGSELNGLHQLLVYADEVNMLGENPQRIRENTGILLEASKEIGLEVNPQKTKYMIMSRDENIVRNGNIKIGNLSFEEVKNSNTWEQQPENVAKGMMHMIKKGSNGSIWVCEGGKPVYEVQIPDRQAMKDIHWNASPFLLQHGTQLDNGSWPHVSAATMQWYADNNVHRLDWPAHSPDLNPIEHLSGELDWRLRSYLHKQPPTSARELCLPLAETERKIRQNDIDLLQVEERETTTQLSSGVQSYHEVSLELKRSPIDSDALKKAVEAATAFPGNKISIREACSGL</sequence>
<dbReference type="InterPro" id="IPR020904">
    <property type="entry name" value="Sc_DH/Rdtase_CS"/>
</dbReference>
<keyword evidence="4" id="KW-1185">Reference proteome</keyword>
<dbReference type="InterPro" id="IPR036397">
    <property type="entry name" value="RNaseH_sf"/>
</dbReference>
<dbReference type="InterPro" id="IPR036291">
    <property type="entry name" value="NAD(P)-bd_dom_sf"/>
</dbReference>
<dbReference type="PRINTS" id="PR00080">
    <property type="entry name" value="SDRFAMILY"/>
</dbReference>
<dbReference type="PANTHER" id="PTHR44229:SF8">
    <property type="entry name" value="ALCOHOL DEHYDROGENASE-RELATED"/>
    <property type="match status" value="1"/>
</dbReference>
<dbReference type="PROSITE" id="PS00061">
    <property type="entry name" value="ADH_SHORT"/>
    <property type="match status" value="1"/>
</dbReference>
<keyword evidence="2" id="KW-0560">Oxidoreductase</keyword>
<dbReference type="Proteomes" id="UP001148838">
    <property type="component" value="Unassembled WGS sequence"/>
</dbReference>
<dbReference type="EMBL" id="JAJSOF020000037">
    <property type="protein sequence ID" value="KAJ4428040.1"/>
    <property type="molecule type" value="Genomic_DNA"/>
</dbReference>
<name>A0ABQ8S2P2_PERAM</name>
<evidence type="ECO:0000256" key="1">
    <source>
        <dbReference type="ARBA" id="ARBA00006484"/>
    </source>
</evidence>
<comment type="similarity">
    <text evidence="1">Belongs to the short-chain dehydrogenases/reductases (SDR) family.</text>
</comment>
<dbReference type="Gene3D" id="3.40.50.720">
    <property type="entry name" value="NAD(P)-binding Rossmann-like Domain"/>
    <property type="match status" value="1"/>
</dbReference>
<proteinExistence type="inferred from homology"/>
<dbReference type="InterPro" id="IPR012337">
    <property type="entry name" value="RNaseH-like_sf"/>
</dbReference>
<dbReference type="Gene3D" id="3.30.420.10">
    <property type="entry name" value="Ribonuclease H-like superfamily/Ribonuclease H"/>
    <property type="match status" value="3"/>
</dbReference>
<dbReference type="SUPFAM" id="SSF51735">
    <property type="entry name" value="NAD(P)-binding Rossmann-fold domains"/>
    <property type="match status" value="1"/>
</dbReference>
<comment type="caution">
    <text evidence="3">The sequence shown here is derived from an EMBL/GenBank/DDBJ whole genome shotgun (WGS) entry which is preliminary data.</text>
</comment>
<accession>A0ABQ8S2P2</accession>
<evidence type="ECO:0000313" key="4">
    <source>
        <dbReference type="Proteomes" id="UP001148838"/>
    </source>
</evidence>
<evidence type="ECO:0000256" key="2">
    <source>
        <dbReference type="ARBA" id="ARBA00023002"/>
    </source>
</evidence>
<dbReference type="Pfam" id="PF00106">
    <property type="entry name" value="adh_short"/>
    <property type="match status" value="1"/>
</dbReference>
<gene>
    <name evidence="3" type="ORF">ANN_24054</name>
</gene>
<dbReference type="PANTHER" id="PTHR44229">
    <property type="entry name" value="15-HYDROXYPROSTAGLANDIN DEHYDROGENASE [NAD(+)]"/>
    <property type="match status" value="1"/>
</dbReference>
<evidence type="ECO:0000313" key="3">
    <source>
        <dbReference type="EMBL" id="KAJ4428040.1"/>
    </source>
</evidence>
<dbReference type="PRINTS" id="PR00081">
    <property type="entry name" value="GDHRDH"/>
</dbReference>
<evidence type="ECO:0008006" key="5">
    <source>
        <dbReference type="Google" id="ProtNLM"/>
    </source>
</evidence>
<dbReference type="InterPro" id="IPR002347">
    <property type="entry name" value="SDR_fam"/>
</dbReference>